<protein>
    <recommendedName>
        <fullName evidence="2">Peptidase A1 domain-containing protein</fullName>
    </recommendedName>
</protein>
<feature type="compositionally biased region" description="Polar residues" evidence="1">
    <location>
        <begin position="128"/>
        <end position="155"/>
    </location>
</feature>
<dbReference type="AlphaFoldDB" id="A0A4S8LHT9"/>
<dbReference type="Pfam" id="PF00026">
    <property type="entry name" value="Asp"/>
    <property type="match status" value="1"/>
</dbReference>
<dbReference type="Proteomes" id="UP000297245">
    <property type="component" value="Unassembled WGS sequence"/>
</dbReference>
<evidence type="ECO:0000313" key="3">
    <source>
        <dbReference type="EMBL" id="THU88353.1"/>
    </source>
</evidence>
<evidence type="ECO:0000259" key="2">
    <source>
        <dbReference type="Pfam" id="PF00026"/>
    </source>
</evidence>
<reference evidence="3 4" key="1">
    <citation type="journal article" date="2019" name="Nat. Ecol. Evol.">
        <title>Megaphylogeny resolves global patterns of mushroom evolution.</title>
        <authorList>
            <person name="Varga T."/>
            <person name="Krizsan K."/>
            <person name="Foldi C."/>
            <person name="Dima B."/>
            <person name="Sanchez-Garcia M."/>
            <person name="Sanchez-Ramirez S."/>
            <person name="Szollosi G.J."/>
            <person name="Szarkandi J.G."/>
            <person name="Papp V."/>
            <person name="Albert L."/>
            <person name="Andreopoulos W."/>
            <person name="Angelini C."/>
            <person name="Antonin V."/>
            <person name="Barry K.W."/>
            <person name="Bougher N.L."/>
            <person name="Buchanan P."/>
            <person name="Buyck B."/>
            <person name="Bense V."/>
            <person name="Catcheside P."/>
            <person name="Chovatia M."/>
            <person name="Cooper J."/>
            <person name="Damon W."/>
            <person name="Desjardin D."/>
            <person name="Finy P."/>
            <person name="Geml J."/>
            <person name="Haridas S."/>
            <person name="Hughes K."/>
            <person name="Justo A."/>
            <person name="Karasinski D."/>
            <person name="Kautmanova I."/>
            <person name="Kiss B."/>
            <person name="Kocsube S."/>
            <person name="Kotiranta H."/>
            <person name="LaButti K.M."/>
            <person name="Lechner B.E."/>
            <person name="Liimatainen K."/>
            <person name="Lipzen A."/>
            <person name="Lukacs Z."/>
            <person name="Mihaltcheva S."/>
            <person name="Morgado L.N."/>
            <person name="Niskanen T."/>
            <person name="Noordeloos M.E."/>
            <person name="Ohm R.A."/>
            <person name="Ortiz-Santana B."/>
            <person name="Ovrebo C."/>
            <person name="Racz N."/>
            <person name="Riley R."/>
            <person name="Savchenko A."/>
            <person name="Shiryaev A."/>
            <person name="Soop K."/>
            <person name="Spirin V."/>
            <person name="Szebenyi C."/>
            <person name="Tomsovsky M."/>
            <person name="Tulloss R.E."/>
            <person name="Uehling J."/>
            <person name="Grigoriev I.V."/>
            <person name="Vagvolgyi C."/>
            <person name="Papp T."/>
            <person name="Martin F.M."/>
            <person name="Miettinen O."/>
            <person name="Hibbett D.S."/>
            <person name="Nagy L.G."/>
        </authorList>
    </citation>
    <scope>NUCLEOTIDE SEQUENCE [LARGE SCALE GENOMIC DNA]</scope>
    <source>
        <strain evidence="3 4">CBS 962.96</strain>
    </source>
</reference>
<keyword evidence="4" id="KW-1185">Reference proteome</keyword>
<dbReference type="InterPro" id="IPR033121">
    <property type="entry name" value="PEPTIDASE_A1"/>
</dbReference>
<proteinExistence type="predicted"/>
<gene>
    <name evidence="3" type="ORF">K435DRAFT_866371</name>
</gene>
<accession>A0A4S8LHT9</accession>
<feature type="region of interest" description="Disordered" evidence="1">
    <location>
        <begin position="93"/>
        <end position="112"/>
    </location>
</feature>
<dbReference type="OrthoDB" id="3089at2759"/>
<name>A0A4S8LHT9_DENBC</name>
<evidence type="ECO:0000313" key="4">
    <source>
        <dbReference type="Proteomes" id="UP000297245"/>
    </source>
</evidence>
<organism evidence="3 4">
    <name type="scientific">Dendrothele bispora (strain CBS 962.96)</name>
    <dbReference type="NCBI Taxonomy" id="1314807"/>
    <lineage>
        <taxon>Eukaryota</taxon>
        <taxon>Fungi</taxon>
        <taxon>Dikarya</taxon>
        <taxon>Basidiomycota</taxon>
        <taxon>Agaricomycotina</taxon>
        <taxon>Agaricomycetes</taxon>
        <taxon>Agaricomycetidae</taxon>
        <taxon>Agaricales</taxon>
        <taxon>Agaricales incertae sedis</taxon>
        <taxon>Dendrothele</taxon>
    </lineage>
</organism>
<dbReference type="SUPFAM" id="SSF50630">
    <property type="entry name" value="Acid proteases"/>
    <property type="match status" value="1"/>
</dbReference>
<feature type="region of interest" description="Disordered" evidence="1">
    <location>
        <begin position="127"/>
        <end position="155"/>
    </location>
</feature>
<dbReference type="InterPro" id="IPR021109">
    <property type="entry name" value="Peptidase_aspartic_dom_sf"/>
</dbReference>
<sequence>MFKDGCSLVSSEYVPVEQDAGATLLWSFTGTHAFGPVGRDIIGLTGASISNQLFASINDPNTTVLETGAAGIFGLGFPVNSQIWLKTFEEEHPMPSSHKCRSAIPKTPSSQLQSSFPNLDLFHGAYTDDSTNSDINNEDLSTNLRSPSSPLLQPQ</sequence>
<dbReference type="EMBL" id="ML179412">
    <property type="protein sequence ID" value="THU88353.1"/>
    <property type="molecule type" value="Genomic_DNA"/>
</dbReference>
<evidence type="ECO:0000256" key="1">
    <source>
        <dbReference type="SAM" id="MobiDB-lite"/>
    </source>
</evidence>
<feature type="domain" description="Peptidase A1" evidence="2">
    <location>
        <begin position="29"/>
        <end position="82"/>
    </location>
</feature>
<dbReference type="Gene3D" id="2.40.70.10">
    <property type="entry name" value="Acid Proteases"/>
    <property type="match status" value="1"/>
</dbReference>